<evidence type="ECO:0000313" key="4">
    <source>
        <dbReference type="EMBL" id="AFT70645.1"/>
    </source>
</evidence>
<name>K0CE60_ALCDB</name>
<dbReference type="InterPro" id="IPR039424">
    <property type="entry name" value="SBP_5"/>
</dbReference>
<dbReference type="Pfam" id="PF00496">
    <property type="entry name" value="SBP_bac_5"/>
    <property type="match status" value="1"/>
</dbReference>
<dbReference type="Gene3D" id="3.10.105.10">
    <property type="entry name" value="Dipeptide-binding Protein, Domain 3"/>
    <property type="match status" value="1"/>
</dbReference>
<dbReference type="GO" id="GO:0043190">
    <property type="term" value="C:ATP-binding cassette (ABC) transporter complex"/>
    <property type="evidence" value="ECO:0007669"/>
    <property type="project" value="InterPro"/>
</dbReference>
<dbReference type="GO" id="GO:0015833">
    <property type="term" value="P:peptide transport"/>
    <property type="evidence" value="ECO:0007669"/>
    <property type="project" value="TreeGrafter"/>
</dbReference>
<dbReference type="GO" id="GO:0030288">
    <property type="term" value="C:outer membrane-bounded periplasmic space"/>
    <property type="evidence" value="ECO:0007669"/>
    <property type="project" value="TreeGrafter"/>
</dbReference>
<feature type="compositionally biased region" description="Basic and acidic residues" evidence="2">
    <location>
        <begin position="511"/>
        <end position="525"/>
    </location>
</feature>
<organism evidence="4 5">
    <name type="scientific">Alcanivorax dieselolei (strain DSM 16502 / CGMCC 1.3690 / MCCC 1A00001 / B-5)</name>
    <name type="common">Alloalcanivorax dieselolei</name>
    <dbReference type="NCBI Taxonomy" id="930169"/>
    <lineage>
        <taxon>Bacteria</taxon>
        <taxon>Pseudomonadati</taxon>
        <taxon>Pseudomonadota</taxon>
        <taxon>Gammaproteobacteria</taxon>
        <taxon>Oceanospirillales</taxon>
        <taxon>Alcanivoracaceae</taxon>
        <taxon>Alloalcanivorax</taxon>
    </lineage>
</organism>
<dbReference type="Gene3D" id="3.40.190.10">
    <property type="entry name" value="Periplasmic binding protein-like II"/>
    <property type="match status" value="1"/>
</dbReference>
<dbReference type="PIRSF" id="PIRSF002741">
    <property type="entry name" value="MppA"/>
    <property type="match status" value="1"/>
</dbReference>
<dbReference type="AlphaFoldDB" id="K0CE60"/>
<dbReference type="KEGG" id="adi:B5T_02371"/>
<evidence type="ECO:0000259" key="3">
    <source>
        <dbReference type="Pfam" id="PF00496"/>
    </source>
</evidence>
<dbReference type="InterPro" id="IPR030678">
    <property type="entry name" value="Peptide/Ni-bd"/>
</dbReference>
<feature type="domain" description="Solute-binding protein family 5" evidence="3">
    <location>
        <begin position="115"/>
        <end position="519"/>
    </location>
</feature>
<accession>K0CE60</accession>
<keyword evidence="5" id="KW-1185">Reference proteome</keyword>
<dbReference type="PANTHER" id="PTHR30290:SF64">
    <property type="entry name" value="ABC TRANSPORTER PERIPLASMIC BINDING PROTEIN"/>
    <property type="match status" value="1"/>
</dbReference>
<feature type="region of interest" description="Disordered" evidence="2">
    <location>
        <begin position="504"/>
        <end position="526"/>
    </location>
</feature>
<dbReference type="PATRIC" id="fig|930169.3.peg.2338"/>
<dbReference type="SUPFAM" id="SSF53850">
    <property type="entry name" value="Periplasmic binding protein-like II"/>
    <property type="match status" value="1"/>
</dbReference>
<evidence type="ECO:0000313" key="5">
    <source>
        <dbReference type="Proteomes" id="UP000006286"/>
    </source>
</evidence>
<dbReference type="InterPro" id="IPR000914">
    <property type="entry name" value="SBP_5_dom"/>
</dbReference>
<dbReference type="Proteomes" id="UP000006286">
    <property type="component" value="Chromosome"/>
</dbReference>
<gene>
    <name evidence="4" type="ordered locus">B5T_02371</name>
</gene>
<dbReference type="CDD" id="cd08497">
    <property type="entry name" value="MbnE-like"/>
    <property type="match status" value="1"/>
</dbReference>
<keyword evidence="1" id="KW-0732">Signal</keyword>
<protein>
    <submittedName>
        <fullName evidence="4">Oligopeptide ABC transporter, periplasmic peptide-binding pr</fullName>
    </submittedName>
</protein>
<dbReference type="GO" id="GO:1904680">
    <property type="term" value="F:peptide transmembrane transporter activity"/>
    <property type="evidence" value="ECO:0007669"/>
    <property type="project" value="TreeGrafter"/>
</dbReference>
<proteinExistence type="predicted"/>
<dbReference type="EMBL" id="CP003466">
    <property type="protein sequence ID" value="AFT70645.1"/>
    <property type="molecule type" value="Genomic_DNA"/>
</dbReference>
<dbReference type="GO" id="GO:0042884">
    <property type="term" value="P:microcin transport"/>
    <property type="evidence" value="ECO:0007669"/>
    <property type="project" value="TreeGrafter"/>
</dbReference>
<sequence>MGFDDDQEWIITMRAVTILLGLLLALPAFAEVHSGHAITMYDAPKYGPSFRQFDYVNADAPKGGQIKLHVIGGFDSFMPYLPKGSAAAGVGGLGPSFIYDSLTVRSLDEPFTEYGLLAERMEWPDDRSWITFTLRDEARFADGHPVTAEDVVWSFNQLTEHGQPLYAYYYADVEKVEALSKRKVKFTFKPGDNRELVMIVGQLPVLPKHFWKDKDFTQADLTVPMGSGPYRIASFKPGKQVVYQRRDDYWAWDLPVIQGQYNFGRVIFEYYLDQTVALEAFKKGDYDFRFEMNSKLWATAYTGRDFNSGKLVKEEIHHQNPSGMQGFIFNTRRALFQDPALREAMAYALDFEWSNKQLFYNQYKRTRSYFQNSEMAATGLPSKAELKLLEPLRDQLPERVFTEEYQPPVSDGTGRPRENLRTAQTLLKKAGYEVRNGQLFNPEGKPVKFEFLLYSPAFERVVLPFSRNLKALGISADVIRVDESQYLQRVRNFNFDMIVGGWGQSSSPGNEQRDFWSSEAADRPSSRNYAGIKDPAIDSLVKTLIAAKDRDALVTSSRALDRALQWGFYVIPNWGMDYHRFAYRSRLAHPDLPPYLGVDGALDLWWDTTAE</sequence>
<evidence type="ECO:0000256" key="1">
    <source>
        <dbReference type="ARBA" id="ARBA00022729"/>
    </source>
</evidence>
<dbReference type="eggNOG" id="COG4166">
    <property type="taxonomic scope" value="Bacteria"/>
</dbReference>
<reference evidence="4 5" key="1">
    <citation type="journal article" date="2012" name="J. Bacteriol.">
        <title>Complete genome sequence of Alcanivorax dieselolei type strain B5.</title>
        <authorList>
            <person name="Lai Q."/>
            <person name="Li W."/>
            <person name="Shao Z."/>
        </authorList>
    </citation>
    <scope>NUCLEOTIDE SEQUENCE [LARGE SCALE GENOMIC DNA]</scope>
    <source>
        <strain evidence="5">DSM 16502 / CGMCC 1.3690 / B-5</strain>
    </source>
</reference>
<dbReference type="FunFam" id="3.10.105.10:FF:000005">
    <property type="entry name" value="ABC transporter substrate-binding protein"/>
    <property type="match status" value="1"/>
</dbReference>
<evidence type="ECO:0000256" key="2">
    <source>
        <dbReference type="SAM" id="MobiDB-lite"/>
    </source>
</evidence>
<dbReference type="STRING" id="930169.B5T_02371"/>
<dbReference type="PANTHER" id="PTHR30290">
    <property type="entry name" value="PERIPLASMIC BINDING COMPONENT OF ABC TRANSPORTER"/>
    <property type="match status" value="1"/>
</dbReference>
<dbReference type="HOGENOM" id="CLU_023171_0_0_6"/>